<keyword evidence="3" id="KW-1185">Reference proteome</keyword>
<dbReference type="InterPro" id="IPR036882">
    <property type="entry name" value="Alba-like_dom_sf"/>
</dbReference>
<dbReference type="GO" id="GO:0003723">
    <property type="term" value="F:RNA binding"/>
    <property type="evidence" value="ECO:0007669"/>
    <property type="project" value="TreeGrafter"/>
</dbReference>
<evidence type="ECO:0000313" key="3">
    <source>
        <dbReference type="Proteomes" id="UP000032304"/>
    </source>
</evidence>
<feature type="domain" description="DNA/RNA-binding protein Alba-like" evidence="1">
    <location>
        <begin position="26"/>
        <end position="87"/>
    </location>
</feature>
<dbReference type="PANTHER" id="PTHR31947">
    <property type="entry name" value="DNA/RNA-BINDING PROTEIN ALBA 3"/>
    <property type="match status" value="1"/>
</dbReference>
<dbReference type="eggNOG" id="ENOG502RZC2">
    <property type="taxonomic scope" value="Eukaryota"/>
</dbReference>
<dbReference type="OrthoDB" id="1699369at2759"/>
<dbReference type="Gene3D" id="3.30.110.20">
    <property type="entry name" value="Alba-like domain"/>
    <property type="match status" value="1"/>
</dbReference>
<protein>
    <recommendedName>
        <fullName evidence="1">DNA/RNA-binding protein Alba-like domain-containing protein</fullName>
    </recommendedName>
</protein>
<dbReference type="PIRSF" id="PIRSF030333">
    <property type="entry name" value="UCP030333_Alba"/>
    <property type="match status" value="1"/>
</dbReference>
<dbReference type="FunFam" id="3.30.110.20:FF:000005">
    <property type="entry name" value="Uncharacterized protein At2g34160"/>
    <property type="match status" value="1"/>
</dbReference>
<dbReference type="STRING" id="29730.A0A0D2RBL2"/>
<organism evidence="2 3">
    <name type="scientific">Gossypium raimondii</name>
    <name type="common">Peruvian cotton</name>
    <name type="synonym">Gossypium klotzschianum subsp. raimondii</name>
    <dbReference type="NCBI Taxonomy" id="29730"/>
    <lineage>
        <taxon>Eukaryota</taxon>
        <taxon>Viridiplantae</taxon>
        <taxon>Streptophyta</taxon>
        <taxon>Embryophyta</taxon>
        <taxon>Tracheophyta</taxon>
        <taxon>Spermatophyta</taxon>
        <taxon>Magnoliopsida</taxon>
        <taxon>eudicotyledons</taxon>
        <taxon>Gunneridae</taxon>
        <taxon>Pentapetalae</taxon>
        <taxon>rosids</taxon>
        <taxon>malvids</taxon>
        <taxon>Malvales</taxon>
        <taxon>Malvaceae</taxon>
        <taxon>Malvoideae</taxon>
        <taxon>Gossypium</taxon>
    </lineage>
</organism>
<sequence length="134" mass="14854">MEGITEGVNNLNIMDSSASNNNNKKNRIQVSNTKKPLFFYVNLAKRYMQQYNEVELSALGMAIATVVTIAEILKNNGLAIEKKIMTSTIDMREELGGRPVQKAKIEILLGKSEKFDELMAAAAAEDALENEEQS</sequence>
<dbReference type="InterPro" id="IPR014560">
    <property type="entry name" value="UCP030333_Alba"/>
</dbReference>
<dbReference type="AlphaFoldDB" id="A0A0D2RBL2"/>
<dbReference type="PANTHER" id="PTHR31947:SF23">
    <property type="entry name" value="DNA_RNA-BINDING PROTEIN ALBA-LIKE DOMAIN-CONTAINING PROTEIN"/>
    <property type="match status" value="1"/>
</dbReference>
<evidence type="ECO:0000313" key="2">
    <source>
        <dbReference type="EMBL" id="KJB27006.1"/>
    </source>
</evidence>
<dbReference type="Proteomes" id="UP000032304">
    <property type="component" value="Chromosome 4"/>
</dbReference>
<dbReference type="Gramene" id="KJB27006">
    <property type="protein sequence ID" value="KJB27006"/>
    <property type="gene ID" value="B456_004G274000"/>
</dbReference>
<name>A0A0D2RBL2_GOSRA</name>
<evidence type="ECO:0000259" key="1">
    <source>
        <dbReference type="Pfam" id="PF01918"/>
    </source>
</evidence>
<dbReference type="OMA" id="AKVRYMQ"/>
<dbReference type="GO" id="GO:0005634">
    <property type="term" value="C:nucleus"/>
    <property type="evidence" value="ECO:0007669"/>
    <property type="project" value="TreeGrafter"/>
</dbReference>
<reference evidence="2 3" key="1">
    <citation type="journal article" date="2012" name="Nature">
        <title>Repeated polyploidization of Gossypium genomes and the evolution of spinnable cotton fibres.</title>
        <authorList>
            <person name="Paterson A.H."/>
            <person name="Wendel J.F."/>
            <person name="Gundlach H."/>
            <person name="Guo H."/>
            <person name="Jenkins J."/>
            <person name="Jin D."/>
            <person name="Llewellyn D."/>
            <person name="Showmaker K.C."/>
            <person name="Shu S."/>
            <person name="Udall J."/>
            <person name="Yoo M.J."/>
            <person name="Byers R."/>
            <person name="Chen W."/>
            <person name="Doron-Faigenboim A."/>
            <person name="Duke M.V."/>
            <person name="Gong L."/>
            <person name="Grimwood J."/>
            <person name="Grover C."/>
            <person name="Grupp K."/>
            <person name="Hu G."/>
            <person name="Lee T.H."/>
            <person name="Li J."/>
            <person name="Lin L."/>
            <person name="Liu T."/>
            <person name="Marler B.S."/>
            <person name="Page J.T."/>
            <person name="Roberts A.W."/>
            <person name="Romanel E."/>
            <person name="Sanders W.S."/>
            <person name="Szadkowski E."/>
            <person name="Tan X."/>
            <person name="Tang H."/>
            <person name="Xu C."/>
            <person name="Wang J."/>
            <person name="Wang Z."/>
            <person name="Zhang D."/>
            <person name="Zhang L."/>
            <person name="Ashrafi H."/>
            <person name="Bedon F."/>
            <person name="Bowers J.E."/>
            <person name="Brubaker C.L."/>
            <person name="Chee P.W."/>
            <person name="Das S."/>
            <person name="Gingle A.R."/>
            <person name="Haigler C.H."/>
            <person name="Harker D."/>
            <person name="Hoffmann L.V."/>
            <person name="Hovav R."/>
            <person name="Jones D.C."/>
            <person name="Lemke C."/>
            <person name="Mansoor S."/>
            <person name="ur Rahman M."/>
            <person name="Rainville L.N."/>
            <person name="Rambani A."/>
            <person name="Reddy U.K."/>
            <person name="Rong J.K."/>
            <person name="Saranga Y."/>
            <person name="Scheffler B.E."/>
            <person name="Scheffler J.A."/>
            <person name="Stelly D.M."/>
            <person name="Triplett B.A."/>
            <person name="Van Deynze A."/>
            <person name="Vaslin M.F."/>
            <person name="Waghmare V.N."/>
            <person name="Walford S.A."/>
            <person name="Wright R.J."/>
            <person name="Zaki E.A."/>
            <person name="Zhang T."/>
            <person name="Dennis E.S."/>
            <person name="Mayer K.F."/>
            <person name="Peterson D.G."/>
            <person name="Rokhsar D.S."/>
            <person name="Wang X."/>
            <person name="Schmutz J."/>
        </authorList>
    </citation>
    <scope>NUCLEOTIDE SEQUENCE [LARGE SCALE GENOMIC DNA]</scope>
</reference>
<dbReference type="InterPro" id="IPR002775">
    <property type="entry name" value="DNA/RNA-bd_Alba-like"/>
</dbReference>
<dbReference type="KEGG" id="gra:105792835"/>
<proteinExistence type="predicted"/>
<accession>A0A0D2RBL2</accession>
<dbReference type="EMBL" id="CM001743">
    <property type="protein sequence ID" value="KJB27006.1"/>
    <property type="molecule type" value="Genomic_DNA"/>
</dbReference>
<gene>
    <name evidence="2" type="ORF">B456_004G274000</name>
</gene>
<dbReference type="SUPFAM" id="SSF82704">
    <property type="entry name" value="AlbA-like"/>
    <property type="match status" value="1"/>
</dbReference>
<dbReference type="Pfam" id="PF01918">
    <property type="entry name" value="Alba"/>
    <property type="match status" value="1"/>
</dbReference>